<evidence type="ECO:0000256" key="1">
    <source>
        <dbReference type="SAM" id="MobiDB-lite"/>
    </source>
</evidence>
<proteinExistence type="predicted"/>
<gene>
    <name evidence="2" type="ORF">SAMN05216421_1496</name>
</gene>
<name>A0A1H1S2G7_9GAMM</name>
<protein>
    <submittedName>
        <fullName evidence="2">Uncharacterized protein</fullName>
    </submittedName>
</protein>
<sequence>MARRWCVVEQDEQQDLFVSDPWHVHLADINLRLDVPRERTLCGDFLPSKPVYSELVRPLLKTLCPQCLALAQSLRRSGGGSPRSLRTTEAEPGSAQIDLYVEHRTGGR</sequence>
<dbReference type="AlphaFoldDB" id="A0A1H1S2G7"/>
<dbReference type="Proteomes" id="UP000243207">
    <property type="component" value="Chromosome I"/>
</dbReference>
<reference evidence="3" key="1">
    <citation type="submission" date="2016-10" db="EMBL/GenBank/DDBJ databases">
        <authorList>
            <person name="Varghese N."/>
            <person name="Submissions S."/>
        </authorList>
    </citation>
    <scope>NUCLEOTIDE SEQUENCE [LARGE SCALE GENOMIC DNA]</scope>
    <source>
        <strain evidence="3">NRRL B-51270</strain>
    </source>
</reference>
<accession>A0A1H1S2G7</accession>
<keyword evidence="3" id="KW-1185">Reference proteome</keyword>
<evidence type="ECO:0000313" key="3">
    <source>
        <dbReference type="Proteomes" id="UP000243207"/>
    </source>
</evidence>
<feature type="region of interest" description="Disordered" evidence="1">
    <location>
        <begin position="74"/>
        <end position="108"/>
    </location>
</feature>
<evidence type="ECO:0000313" key="2">
    <source>
        <dbReference type="EMBL" id="SDS42182.1"/>
    </source>
</evidence>
<dbReference type="STRING" id="487184.SAMN05216421_1496"/>
<organism evidence="2 3">
    <name type="scientific">Halopseudomonas xinjiangensis</name>
    <dbReference type="NCBI Taxonomy" id="487184"/>
    <lineage>
        <taxon>Bacteria</taxon>
        <taxon>Pseudomonadati</taxon>
        <taxon>Pseudomonadota</taxon>
        <taxon>Gammaproteobacteria</taxon>
        <taxon>Pseudomonadales</taxon>
        <taxon>Pseudomonadaceae</taxon>
        <taxon>Halopseudomonas</taxon>
    </lineage>
</organism>
<dbReference type="EMBL" id="LT629736">
    <property type="protein sequence ID" value="SDS42182.1"/>
    <property type="molecule type" value="Genomic_DNA"/>
</dbReference>